<evidence type="ECO:0000256" key="5">
    <source>
        <dbReference type="ARBA" id="ARBA00023295"/>
    </source>
</evidence>
<dbReference type="Pfam" id="PF00062">
    <property type="entry name" value="Lys"/>
    <property type="match status" value="1"/>
</dbReference>
<evidence type="ECO:0000256" key="1">
    <source>
        <dbReference type="ARBA" id="ARBA00000632"/>
    </source>
</evidence>
<dbReference type="InterPro" id="IPR001916">
    <property type="entry name" value="Glyco_hydro_22"/>
</dbReference>
<dbReference type="OrthoDB" id="17373at2759"/>
<evidence type="ECO:0000313" key="8">
    <source>
        <dbReference type="EMBL" id="CAD7651167.1"/>
    </source>
</evidence>
<evidence type="ECO:0000256" key="6">
    <source>
        <dbReference type="RuleBase" id="RU004440"/>
    </source>
</evidence>
<evidence type="ECO:0000256" key="3">
    <source>
        <dbReference type="ARBA" id="ARBA00022638"/>
    </source>
</evidence>
<dbReference type="PANTHER" id="PTHR11407:SF63">
    <property type="entry name" value="LYSOZYME C"/>
    <property type="match status" value="1"/>
</dbReference>
<dbReference type="PROSITE" id="PS51348">
    <property type="entry name" value="GLYCOSYL_HYDROL_F22_2"/>
    <property type="match status" value="1"/>
</dbReference>
<sequence>NVKHVFPKVYNRCDLAQELVRRDSPLFQDLNTWLCVIQRESSYNTSAHNVYNGDHGLFQINDQYWCDPQNGKYSANACAMPCTYLRDDDLTDDIQCVKQIFNIHGFKAWYKNFI</sequence>
<evidence type="ECO:0000259" key="7">
    <source>
        <dbReference type="PROSITE" id="PS00128"/>
    </source>
</evidence>
<dbReference type="PANTHER" id="PTHR11407">
    <property type="entry name" value="LYSOZYME C"/>
    <property type="match status" value="1"/>
</dbReference>
<keyword evidence="3" id="KW-0929">Antimicrobial</keyword>
<dbReference type="EMBL" id="CAJPVJ010004519">
    <property type="protein sequence ID" value="CAG2168685.1"/>
    <property type="molecule type" value="Genomic_DNA"/>
</dbReference>
<comment type="catalytic activity">
    <reaction evidence="1">
        <text>Hydrolysis of (1-&gt;4)-beta-linkages between N-acetylmuramic acid and N-acetyl-D-glucosamine residues in a peptidoglycan and between N-acetyl-D-glucosamine residues in chitodextrins.</text>
        <dbReference type="EC" id="3.2.1.17"/>
    </reaction>
</comment>
<dbReference type="InterPro" id="IPR019799">
    <property type="entry name" value="Glyco_hydro_22_CS"/>
</dbReference>
<dbReference type="InterPro" id="IPR023346">
    <property type="entry name" value="Lysozyme-like_dom_sf"/>
</dbReference>
<dbReference type="Proteomes" id="UP000728032">
    <property type="component" value="Unassembled WGS sequence"/>
</dbReference>
<comment type="similarity">
    <text evidence="6">Belongs to the glycosyl hydrolase 22 family.</text>
</comment>
<keyword evidence="5" id="KW-0326">Glycosidase</keyword>
<accession>A0A7R9M157</accession>
<feature type="non-terminal residue" evidence="8">
    <location>
        <position position="114"/>
    </location>
</feature>
<reference evidence="8" key="1">
    <citation type="submission" date="2020-11" db="EMBL/GenBank/DDBJ databases">
        <authorList>
            <person name="Tran Van P."/>
        </authorList>
    </citation>
    <scope>NUCLEOTIDE SEQUENCE</scope>
</reference>
<dbReference type="EC" id="3.2.1.17" evidence="2"/>
<name>A0A7R9M157_9ACAR</name>
<dbReference type="PROSITE" id="PS00128">
    <property type="entry name" value="GLYCOSYL_HYDROL_F22_1"/>
    <property type="match status" value="1"/>
</dbReference>
<dbReference type="SMART" id="SM00263">
    <property type="entry name" value="LYZ1"/>
    <property type="match status" value="1"/>
</dbReference>
<feature type="non-terminal residue" evidence="8">
    <location>
        <position position="1"/>
    </location>
</feature>
<proteinExistence type="inferred from homology"/>
<dbReference type="PRINTS" id="PR00135">
    <property type="entry name" value="LYZLACT"/>
</dbReference>
<dbReference type="Gene3D" id="1.10.530.10">
    <property type="match status" value="1"/>
</dbReference>
<evidence type="ECO:0000256" key="4">
    <source>
        <dbReference type="ARBA" id="ARBA00023157"/>
    </source>
</evidence>
<dbReference type="InterPro" id="IPR000974">
    <property type="entry name" value="Glyco_hydro_22_lys"/>
</dbReference>
<evidence type="ECO:0000313" key="9">
    <source>
        <dbReference type="Proteomes" id="UP000728032"/>
    </source>
</evidence>
<protein>
    <recommendedName>
        <fullName evidence="2">lysozyme</fullName>
        <ecNumber evidence="2">3.2.1.17</ecNumber>
    </recommendedName>
</protein>
<dbReference type="GO" id="GO:0031640">
    <property type="term" value="P:killing of cells of another organism"/>
    <property type="evidence" value="ECO:0007669"/>
    <property type="project" value="UniProtKB-KW"/>
</dbReference>
<keyword evidence="4" id="KW-1015">Disulfide bond</keyword>
<keyword evidence="3" id="KW-0081">Bacteriolytic enzyme</keyword>
<dbReference type="GO" id="GO:0042742">
    <property type="term" value="P:defense response to bacterium"/>
    <property type="evidence" value="ECO:0007669"/>
    <property type="project" value="UniProtKB-KW"/>
</dbReference>
<dbReference type="PRINTS" id="PR00137">
    <property type="entry name" value="LYSOZYME"/>
</dbReference>
<keyword evidence="5" id="KW-0378">Hydrolase</keyword>
<dbReference type="EMBL" id="OC919344">
    <property type="protein sequence ID" value="CAD7651167.1"/>
    <property type="molecule type" value="Genomic_DNA"/>
</dbReference>
<keyword evidence="9" id="KW-1185">Reference proteome</keyword>
<dbReference type="SUPFAM" id="SSF53955">
    <property type="entry name" value="Lysozyme-like"/>
    <property type="match status" value="1"/>
</dbReference>
<dbReference type="CDD" id="cd16899">
    <property type="entry name" value="LYZ_C_invert"/>
    <property type="match status" value="1"/>
</dbReference>
<gene>
    <name evidence="8" type="ORF">ONB1V03_LOCUS8172</name>
</gene>
<dbReference type="AlphaFoldDB" id="A0A7R9M157"/>
<organism evidence="8">
    <name type="scientific">Oppiella nova</name>
    <dbReference type="NCBI Taxonomy" id="334625"/>
    <lineage>
        <taxon>Eukaryota</taxon>
        <taxon>Metazoa</taxon>
        <taxon>Ecdysozoa</taxon>
        <taxon>Arthropoda</taxon>
        <taxon>Chelicerata</taxon>
        <taxon>Arachnida</taxon>
        <taxon>Acari</taxon>
        <taxon>Acariformes</taxon>
        <taxon>Sarcoptiformes</taxon>
        <taxon>Oribatida</taxon>
        <taxon>Brachypylina</taxon>
        <taxon>Oppioidea</taxon>
        <taxon>Oppiidae</taxon>
        <taxon>Oppiella</taxon>
    </lineage>
</organism>
<evidence type="ECO:0000256" key="2">
    <source>
        <dbReference type="ARBA" id="ARBA00012732"/>
    </source>
</evidence>
<feature type="domain" description="Glycosyl hydrolases family 22 (GH22)" evidence="7">
    <location>
        <begin position="78"/>
        <end position="96"/>
    </location>
</feature>
<dbReference type="GO" id="GO:0003796">
    <property type="term" value="F:lysozyme activity"/>
    <property type="evidence" value="ECO:0007669"/>
    <property type="project" value="UniProtKB-EC"/>
</dbReference>